<organism evidence="1 2">
    <name type="scientific">Persea americana</name>
    <name type="common">Avocado</name>
    <dbReference type="NCBI Taxonomy" id="3435"/>
    <lineage>
        <taxon>Eukaryota</taxon>
        <taxon>Viridiplantae</taxon>
        <taxon>Streptophyta</taxon>
        <taxon>Embryophyta</taxon>
        <taxon>Tracheophyta</taxon>
        <taxon>Spermatophyta</taxon>
        <taxon>Magnoliopsida</taxon>
        <taxon>Magnoliidae</taxon>
        <taxon>Laurales</taxon>
        <taxon>Lauraceae</taxon>
        <taxon>Persea</taxon>
    </lineage>
</organism>
<comment type="caution">
    <text evidence="1">The sequence shown here is derived from an EMBL/GenBank/DDBJ whole genome shotgun (WGS) entry which is preliminary data.</text>
</comment>
<evidence type="ECO:0000313" key="1">
    <source>
        <dbReference type="EMBL" id="KAJ8616143.1"/>
    </source>
</evidence>
<dbReference type="EMBL" id="CM056820">
    <property type="protein sequence ID" value="KAJ8616143.1"/>
    <property type="molecule type" value="Genomic_DNA"/>
</dbReference>
<sequence>MKEMTQLVAYMAIKLFKATRVCQSFEEQRRRGSRGFRTAASTSIKLRFVHCSQVLHTREQRKRSFSFRGFRTVASVHIAARRTTTIGDKRRSEDVRKKKQNSAAFCCREDV</sequence>
<keyword evidence="2" id="KW-1185">Reference proteome</keyword>
<accession>A0ACC2K564</accession>
<dbReference type="Proteomes" id="UP001234297">
    <property type="component" value="Chromosome 12"/>
</dbReference>
<proteinExistence type="predicted"/>
<name>A0ACC2K564_PERAE</name>
<gene>
    <name evidence="1" type="ORF">MRB53_035515</name>
</gene>
<evidence type="ECO:0000313" key="2">
    <source>
        <dbReference type="Proteomes" id="UP001234297"/>
    </source>
</evidence>
<protein>
    <submittedName>
        <fullName evidence="1">Uncharacterized protein</fullName>
    </submittedName>
</protein>
<reference evidence="1 2" key="1">
    <citation type="journal article" date="2022" name="Hortic Res">
        <title>A haplotype resolved chromosomal level avocado genome allows analysis of novel avocado genes.</title>
        <authorList>
            <person name="Nath O."/>
            <person name="Fletcher S.J."/>
            <person name="Hayward A."/>
            <person name="Shaw L.M."/>
            <person name="Masouleh A.K."/>
            <person name="Furtado A."/>
            <person name="Henry R.J."/>
            <person name="Mitter N."/>
        </authorList>
    </citation>
    <scope>NUCLEOTIDE SEQUENCE [LARGE SCALE GENOMIC DNA]</scope>
    <source>
        <strain evidence="2">cv. Hass</strain>
    </source>
</reference>